<dbReference type="InterPro" id="IPR041694">
    <property type="entry name" value="ADH_N_2"/>
</dbReference>
<feature type="region of interest" description="Disordered" evidence="2">
    <location>
        <begin position="1072"/>
        <end position="1095"/>
    </location>
</feature>
<dbReference type="PANTHER" id="PTHR43205">
    <property type="entry name" value="PROSTAGLANDIN REDUCTASE"/>
    <property type="match status" value="1"/>
</dbReference>
<dbReference type="SUPFAM" id="SSF51735">
    <property type="entry name" value="NAD(P)-binding Rossmann-fold domains"/>
    <property type="match status" value="1"/>
</dbReference>
<dbReference type="Pfam" id="PF00078">
    <property type="entry name" value="RVT_1"/>
    <property type="match status" value="1"/>
</dbReference>
<dbReference type="SUPFAM" id="SSF50129">
    <property type="entry name" value="GroES-like"/>
    <property type="match status" value="1"/>
</dbReference>
<evidence type="ECO:0000259" key="3">
    <source>
        <dbReference type="PROSITE" id="PS50878"/>
    </source>
</evidence>
<dbReference type="InterPro" id="IPR002156">
    <property type="entry name" value="RNaseH_domain"/>
</dbReference>
<dbReference type="InterPro" id="IPR000477">
    <property type="entry name" value="RT_dom"/>
</dbReference>
<dbReference type="GO" id="GO:0004523">
    <property type="term" value="F:RNA-DNA hybrid ribonuclease activity"/>
    <property type="evidence" value="ECO:0007669"/>
    <property type="project" value="InterPro"/>
</dbReference>
<dbReference type="SUPFAM" id="SSF56219">
    <property type="entry name" value="DNase I-like"/>
    <property type="match status" value="1"/>
</dbReference>
<dbReference type="PANTHER" id="PTHR43205:SF47">
    <property type="entry name" value="NADP-DEPENDENT ALKENAL DOUBLE BOND REDUCTASE"/>
    <property type="match status" value="1"/>
</dbReference>
<dbReference type="InterPro" id="IPR013149">
    <property type="entry name" value="ADH-like_C"/>
</dbReference>
<dbReference type="Gene3D" id="3.60.10.10">
    <property type="entry name" value="Endonuclease/exonuclease/phosphatase"/>
    <property type="match status" value="1"/>
</dbReference>
<organism evidence="4">
    <name type="scientific">Fagus sylvatica</name>
    <name type="common">Beechnut</name>
    <dbReference type="NCBI Taxonomy" id="28930"/>
    <lineage>
        <taxon>Eukaryota</taxon>
        <taxon>Viridiplantae</taxon>
        <taxon>Streptophyta</taxon>
        <taxon>Embryophyta</taxon>
        <taxon>Tracheophyta</taxon>
        <taxon>Spermatophyta</taxon>
        <taxon>Magnoliopsida</taxon>
        <taxon>eudicotyledons</taxon>
        <taxon>Gunneridae</taxon>
        <taxon>Pentapetalae</taxon>
        <taxon>rosids</taxon>
        <taxon>fabids</taxon>
        <taxon>Fagales</taxon>
        <taxon>Fagaceae</taxon>
        <taxon>Fagus</taxon>
    </lineage>
</organism>
<dbReference type="CDD" id="cd01650">
    <property type="entry name" value="RT_nLTR_like"/>
    <property type="match status" value="1"/>
</dbReference>
<dbReference type="InterPro" id="IPR026960">
    <property type="entry name" value="RVT-Znf"/>
</dbReference>
<keyword evidence="1" id="KW-0560">Oxidoreductase</keyword>
<accession>A0A2N9H037</accession>
<dbReference type="AlphaFoldDB" id="A0A2N9H037"/>
<name>A0A2N9H037_FAGSY</name>
<proteinExistence type="predicted"/>
<reference evidence="4" key="1">
    <citation type="submission" date="2018-02" db="EMBL/GenBank/DDBJ databases">
        <authorList>
            <person name="Cohen D.B."/>
            <person name="Kent A.D."/>
        </authorList>
    </citation>
    <scope>NUCLEOTIDE SEQUENCE</scope>
</reference>
<dbReference type="GO" id="GO:0003676">
    <property type="term" value="F:nucleic acid binding"/>
    <property type="evidence" value="ECO:0007669"/>
    <property type="project" value="InterPro"/>
</dbReference>
<evidence type="ECO:0000313" key="4">
    <source>
        <dbReference type="EMBL" id="SPD05009.1"/>
    </source>
</evidence>
<dbReference type="InterPro" id="IPR045010">
    <property type="entry name" value="MDR_fam"/>
</dbReference>
<protein>
    <recommendedName>
        <fullName evidence="3">Reverse transcriptase domain-containing protein</fullName>
    </recommendedName>
</protein>
<dbReference type="InterPro" id="IPR036291">
    <property type="entry name" value="NAD(P)-bd_dom_sf"/>
</dbReference>
<dbReference type="InterPro" id="IPR011032">
    <property type="entry name" value="GroES-like_sf"/>
</dbReference>
<dbReference type="Pfam" id="PF16884">
    <property type="entry name" value="ADH_N_2"/>
    <property type="match status" value="1"/>
</dbReference>
<gene>
    <name evidence="4" type="ORF">FSB_LOCUS32891</name>
</gene>
<dbReference type="GO" id="GO:0032440">
    <property type="term" value="F:2-alkenal reductase [NAD(P)H] activity"/>
    <property type="evidence" value="ECO:0007669"/>
    <property type="project" value="TreeGrafter"/>
</dbReference>
<dbReference type="InterPro" id="IPR036691">
    <property type="entry name" value="Endo/exonu/phosph_ase_sf"/>
</dbReference>
<dbReference type="Pfam" id="PF13966">
    <property type="entry name" value="zf-RVT"/>
    <property type="match status" value="1"/>
</dbReference>
<dbReference type="PROSITE" id="PS50878">
    <property type="entry name" value="RT_POL"/>
    <property type="match status" value="1"/>
</dbReference>
<dbReference type="Pfam" id="PF13456">
    <property type="entry name" value="RVT_3"/>
    <property type="match status" value="1"/>
</dbReference>
<dbReference type="Gene3D" id="3.90.180.10">
    <property type="entry name" value="Medium-chain alcohol dehydrogenases, catalytic domain"/>
    <property type="match status" value="1"/>
</dbReference>
<dbReference type="Pfam" id="PF00107">
    <property type="entry name" value="ADH_zinc_N"/>
    <property type="match status" value="1"/>
</dbReference>
<dbReference type="EMBL" id="OIVN01002604">
    <property type="protein sequence ID" value="SPD05009.1"/>
    <property type="molecule type" value="Genomic_DNA"/>
</dbReference>
<evidence type="ECO:0000256" key="1">
    <source>
        <dbReference type="ARBA" id="ARBA00023002"/>
    </source>
</evidence>
<sequence>MARVGDEVSNKQVIFRNYVTGSPKESDMYVTTAAIKLKVPEGSNALLVKNLYLSCDPLMQFFMRDAGGLTGYKFYTPGSPVFGYGVAKVLDSRHPEFEAGDLVWGTTKWEEYSLITETESLIKIHHTDVPLSYYTGILAASGAVGQLIGQFAKLEGCYVVGSAGSKEKVDLLKNKLGFDEAFNYKEEHDLNAALKRDDAWRFIGFYGAPETHRCHLSWTLLQSLHQQLSLPWLCMGDFNELFSMNEKLGGPVRSSRQMQDFRDAIDKCGFVDLGYQGSPFTWCNNRVDSGTVWERLDRGLATIPWMNIFPEARVIHLHASNSDHYPICLVPTPDHSPPKAKHRLFKFEEEERMWRQRARTGWLKGGNHNTRYFHQKASQRCRRNLITEIHDGQGVTHTVDEAVGRLFEEYFDSLFKTSNPVDFDSALEGINLVVTVDMNNRLTKPFQRQEVDYAIKQMAPLKAPGPDGRLITDNILVAFETLHHMKTRHTGKEGFMALKLDMSKAYDRVEWAFLKQVMLKMGFNTKWVSLMMECISLVSYSILINGSPQGLLKPTRGLRQGDLLSPYLFLLCTEGLHGLLHQAANNELIQGISLSRGGPQLTHLFFADDRLLFCRARRDECETLLNILSQYEAVLGQQINRDKTTLFFTGRETLIKAVVQAIPAFSMSCFKLPMSLCQDIEVLIWKFWWGHGGSQRKIHWVNWETLCTSKKQGGMGFRDMRKFNDALLAKQVWRLQQNDNSLFYRVFKAKYFPHCSIQDEGVKTNGSYAWRSITQARKVIREGAVWRISLGHNTKIWGDRWVPGLTTCRISSNRHYFPENAKVANLIDPTIGGWKKVVIEHIFSPPKAHQILGLPLGSPASKRTLYWPFTPTGNFSVRSAYHLRMNPEQRLSPPTTTLMPENGVWQQIWSLNISPKIQHFLWRAYRESLPTKKNLQSRHIPVDPCCSECLNADEDAIHSIWGCQVLTPLWAKTGPFHALQAFSFPPLANCSKNHAQGYGAAGVGVVVRNHQGHAVAAYTERFHLPQTPAIIEALAVRAAVHLALELKLDQVSFEVNQQQAWARGVIERRRQQQPAGVRQCGEGRSGGGPVVATGLRTSQQPAGVSAFGARCTHTARRCAAAHPGYNLEPPLVVT</sequence>
<feature type="domain" description="Reverse transcriptase" evidence="3">
    <location>
        <begin position="311"/>
        <end position="659"/>
    </location>
</feature>
<evidence type="ECO:0000256" key="2">
    <source>
        <dbReference type="SAM" id="MobiDB-lite"/>
    </source>
</evidence>